<name>A0ABW5KKK0_9SPHI</name>
<dbReference type="CDD" id="cd08977">
    <property type="entry name" value="SusD"/>
    <property type="match status" value="1"/>
</dbReference>
<evidence type="ECO:0000256" key="4">
    <source>
        <dbReference type="ARBA" id="ARBA00023136"/>
    </source>
</evidence>
<dbReference type="InterPro" id="IPR012944">
    <property type="entry name" value="SusD_RagB_dom"/>
</dbReference>
<comment type="subcellular location">
    <subcellularLocation>
        <location evidence="1">Cell outer membrane</location>
    </subcellularLocation>
</comment>
<keyword evidence="4" id="KW-0472">Membrane</keyword>
<accession>A0ABW5KKK0</accession>
<dbReference type="InterPro" id="IPR011990">
    <property type="entry name" value="TPR-like_helical_dom_sf"/>
</dbReference>
<dbReference type="Proteomes" id="UP001597545">
    <property type="component" value="Unassembled WGS sequence"/>
</dbReference>
<evidence type="ECO:0000256" key="2">
    <source>
        <dbReference type="ARBA" id="ARBA00006275"/>
    </source>
</evidence>
<feature type="domain" description="SusD-like N-terminal" evidence="8">
    <location>
        <begin position="90"/>
        <end position="216"/>
    </location>
</feature>
<evidence type="ECO:0000256" key="6">
    <source>
        <dbReference type="SAM" id="SignalP"/>
    </source>
</evidence>
<evidence type="ECO:0000256" key="1">
    <source>
        <dbReference type="ARBA" id="ARBA00004442"/>
    </source>
</evidence>
<feature type="chain" id="PRO_5047266604" evidence="6">
    <location>
        <begin position="22"/>
        <end position="500"/>
    </location>
</feature>
<evidence type="ECO:0000256" key="5">
    <source>
        <dbReference type="ARBA" id="ARBA00023237"/>
    </source>
</evidence>
<comment type="similarity">
    <text evidence="2">Belongs to the SusD family.</text>
</comment>
<evidence type="ECO:0000313" key="10">
    <source>
        <dbReference type="Proteomes" id="UP001597545"/>
    </source>
</evidence>
<dbReference type="InterPro" id="IPR033985">
    <property type="entry name" value="SusD-like_N"/>
</dbReference>
<dbReference type="Gene3D" id="1.25.40.390">
    <property type="match status" value="1"/>
</dbReference>
<evidence type="ECO:0000256" key="3">
    <source>
        <dbReference type="ARBA" id="ARBA00022729"/>
    </source>
</evidence>
<comment type="caution">
    <text evidence="9">The sequence shown here is derived from an EMBL/GenBank/DDBJ whole genome shotgun (WGS) entry which is preliminary data.</text>
</comment>
<proteinExistence type="inferred from homology"/>
<protein>
    <submittedName>
        <fullName evidence="9">RagB/SusD family nutrient uptake outer membrane protein</fullName>
    </submittedName>
</protein>
<evidence type="ECO:0000313" key="9">
    <source>
        <dbReference type="EMBL" id="MFD2548703.1"/>
    </source>
</evidence>
<keyword evidence="5" id="KW-0998">Cell outer membrane</keyword>
<evidence type="ECO:0000259" key="8">
    <source>
        <dbReference type="Pfam" id="PF14322"/>
    </source>
</evidence>
<reference evidence="10" key="1">
    <citation type="journal article" date="2019" name="Int. J. Syst. Evol. Microbiol.">
        <title>The Global Catalogue of Microorganisms (GCM) 10K type strain sequencing project: providing services to taxonomists for standard genome sequencing and annotation.</title>
        <authorList>
            <consortium name="The Broad Institute Genomics Platform"/>
            <consortium name="The Broad Institute Genome Sequencing Center for Infectious Disease"/>
            <person name="Wu L."/>
            <person name="Ma J."/>
        </authorList>
    </citation>
    <scope>NUCLEOTIDE SEQUENCE [LARGE SCALE GENOMIC DNA]</scope>
    <source>
        <strain evidence="10">KCTC 42662</strain>
    </source>
</reference>
<keyword evidence="10" id="KW-1185">Reference proteome</keyword>
<dbReference type="PROSITE" id="PS51257">
    <property type="entry name" value="PROKAR_LIPOPROTEIN"/>
    <property type="match status" value="1"/>
</dbReference>
<dbReference type="Pfam" id="PF14322">
    <property type="entry name" value="SusD-like_3"/>
    <property type="match status" value="1"/>
</dbReference>
<dbReference type="SUPFAM" id="SSF48452">
    <property type="entry name" value="TPR-like"/>
    <property type="match status" value="1"/>
</dbReference>
<sequence length="500" mass="56008">MKKNILTICAASLLFAVTGCSKDYLETSPTDKVTQEEIFSSIENANTAINGIYRFMFERTTIVTTNAQNKPGVTGILLGLDFMGEDVGISAANWYTSTGEGNWLAARNDNHNVNEYYYRTFYKMVGDANFILDNIDGVTATDDQKNALKAQALTLRAYAYSYLVQLYAKRYDKSLANNDQLGVPLVQKSSDGALPRSTVSEIYNAIIKDLDEAMAFNITARSNKSQVNLHVIWGLRARVALTMQDYDNAVLYAKKIIDSNSYPLMNQENYLKGFNDAATLSEFIWATMPTQDQDDAFGSYFAQIAYNANTSYMRANPKRINKELYDKIADSDVRKKLWEPSPTPENFPLPLASFARQPYMSRKFSIKAPGGALGDVPLMRTSEMYLILAEAYASSGQDGLAQDALFDLSKARNLSAVKTTKTGAELLEEIWINRRVELWGEGFRYLDLKRLNQPLDRTVVSNYAGGSVNNFMKVPAGDVQWQFLFPRAELDANPQIVQND</sequence>
<keyword evidence="3 6" id="KW-0732">Signal</keyword>
<evidence type="ECO:0000259" key="7">
    <source>
        <dbReference type="Pfam" id="PF07980"/>
    </source>
</evidence>
<feature type="signal peptide" evidence="6">
    <location>
        <begin position="1"/>
        <end position="21"/>
    </location>
</feature>
<dbReference type="EMBL" id="JBHULR010000005">
    <property type="protein sequence ID" value="MFD2548703.1"/>
    <property type="molecule type" value="Genomic_DNA"/>
</dbReference>
<gene>
    <name evidence="9" type="ORF">ACFSR5_13710</name>
</gene>
<organism evidence="9 10">
    <name type="scientific">Sphingobacterium suaedae</name>
    <dbReference type="NCBI Taxonomy" id="1686402"/>
    <lineage>
        <taxon>Bacteria</taxon>
        <taxon>Pseudomonadati</taxon>
        <taxon>Bacteroidota</taxon>
        <taxon>Sphingobacteriia</taxon>
        <taxon>Sphingobacteriales</taxon>
        <taxon>Sphingobacteriaceae</taxon>
        <taxon>Sphingobacterium</taxon>
    </lineage>
</organism>
<dbReference type="Pfam" id="PF07980">
    <property type="entry name" value="SusD_RagB"/>
    <property type="match status" value="1"/>
</dbReference>
<dbReference type="RefSeq" id="WP_380904715.1">
    <property type="nucleotide sequence ID" value="NZ_JBHUEG010000004.1"/>
</dbReference>
<feature type="domain" description="RagB/SusD" evidence="7">
    <location>
        <begin position="359"/>
        <end position="499"/>
    </location>
</feature>